<keyword evidence="4" id="KW-0677">Repeat</keyword>
<dbReference type="InterPro" id="IPR003107">
    <property type="entry name" value="HAT"/>
</dbReference>
<dbReference type="InterPro" id="IPR048059">
    <property type="entry name" value="Rrp5_S1_rpt_hs1_sc1"/>
</dbReference>
<feature type="domain" description="S1 motif" evidence="7">
    <location>
        <begin position="190"/>
        <end position="254"/>
    </location>
</feature>
<evidence type="ECO:0000259" key="7">
    <source>
        <dbReference type="PROSITE" id="PS50126"/>
    </source>
</evidence>
<feature type="domain" description="S1 motif" evidence="7">
    <location>
        <begin position="1265"/>
        <end position="1333"/>
    </location>
</feature>
<organism evidence="8">
    <name type="scientific">Phallusia mammillata</name>
    <dbReference type="NCBI Taxonomy" id="59560"/>
    <lineage>
        <taxon>Eukaryota</taxon>
        <taxon>Metazoa</taxon>
        <taxon>Chordata</taxon>
        <taxon>Tunicata</taxon>
        <taxon>Ascidiacea</taxon>
        <taxon>Phlebobranchia</taxon>
        <taxon>Ascidiidae</taxon>
        <taxon>Phallusia</taxon>
    </lineage>
</organism>
<feature type="region of interest" description="Disordered" evidence="6">
    <location>
        <begin position="314"/>
        <end position="356"/>
    </location>
</feature>
<dbReference type="PANTHER" id="PTHR23270:SF10">
    <property type="entry name" value="PROTEIN RRP5 HOMOLOG"/>
    <property type="match status" value="1"/>
</dbReference>
<feature type="domain" description="S1 motif" evidence="7">
    <location>
        <begin position="1359"/>
        <end position="1431"/>
    </location>
</feature>
<name>A0A6F9DNG0_9ASCI</name>
<evidence type="ECO:0000256" key="6">
    <source>
        <dbReference type="SAM" id="MobiDB-lite"/>
    </source>
</evidence>
<feature type="compositionally biased region" description="Basic and acidic residues" evidence="6">
    <location>
        <begin position="1552"/>
        <end position="1568"/>
    </location>
</feature>
<dbReference type="InterPro" id="IPR057302">
    <property type="entry name" value="Rrp5_S1"/>
</dbReference>
<dbReference type="InterPro" id="IPR055430">
    <property type="entry name" value="HAT_Syf1_CNRKL1_C"/>
</dbReference>
<dbReference type="FunFam" id="2.40.50.140:FF:000103">
    <property type="entry name" value="protein RRP5 homolog"/>
    <property type="match status" value="2"/>
</dbReference>
<reference evidence="8" key="1">
    <citation type="submission" date="2020-04" db="EMBL/GenBank/DDBJ databases">
        <authorList>
            <person name="Neveu A P."/>
        </authorList>
    </citation>
    <scope>NUCLEOTIDE SEQUENCE</scope>
    <source>
        <tissue evidence="8">Whole embryo</tissue>
    </source>
</reference>
<dbReference type="InterPro" id="IPR011990">
    <property type="entry name" value="TPR-like_helical_dom_sf"/>
</dbReference>
<protein>
    <submittedName>
        <fullName evidence="8">Protein RRP5 homolog</fullName>
    </submittedName>
</protein>
<feature type="domain" description="S1 motif" evidence="7">
    <location>
        <begin position="90"/>
        <end position="174"/>
    </location>
</feature>
<dbReference type="Gene3D" id="1.25.40.10">
    <property type="entry name" value="Tetratricopeptide repeat domain"/>
    <property type="match status" value="1"/>
</dbReference>
<evidence type="ECO:0000256" key="1">
    <source>
        <dbReference type="ARBA" id="ARBA00004604"/>
    </source>
</evidence>
<dbReference type="Pfam" id="PF00575">
    <property type="entry name" value="S1"/>
    <property type="match status" value="1"/>
</dbReference>
<accession>A0A6F9DNG0</accession>
<dbReference type="GO" id="GO:0006364">
    <property type="term" value="P:rRNA processing"/>
    <property type="evidence" value="ECO:0007669"/>
    <property type="project" value="UniProtKB-KW"/>
</dbReference>
<dbReference type="SMART" id="SM00316">
    <property type="entry name" value="S1"/>
    <property type="match status" value="10"/>
</dbReference>
<dbReference type="Pfam" id="PF23231">
    <property type="entry name" value="HAT_Syf1_CNRKL1_C"/>
    <property type="match status" value="1"/>
</dbReference>
<feature type="domain" description="S1 motif" evidence="7">
    <location>
        <begin position="592"/>
        <end position="661"/>
    </location>
</feature>
<dbReference type="InterPro" id="IPR045209">
    <property type="entry name" value="Rrp5"/>
</dbReference>
<feature type="domain" description="S1 motif" evidence="7">
    <location>
        <begin position="493"/>
        <end position="572"/>
    </location>
</feature>
<sequence length="1847" mass="207602">MPEAEECFPRGRAPKLQSGVERKKKLEFDQPDKLFREAPKVIKEKPKGRKRKNEIEEAGWSKVEQNEIEDEESFKLKGIDFLQYKKIYDGMLILGCVKAVHELEVVVSLPNCQTGYVKAHRISSIYTELLQSQLDNENPNEDFSLDKMFQVGQLLVASVCDVKPDRKSIQLTLDPKVVNLNLVFSKMKPGMMLSGAIISVEDHGYTVDVGKKGVKAFMATNVSDANFKLSVGSVIRCTVLSVKSNGSIITLSNDPKKLNKMLAKPEHGITLDTIFPGTLVKFTPTKTLHEGTIGKFLDFEGSISVLNSQMISQQKFDDKAQQGDDMETNEVAQPKHKKKKRKGTENNRDENQTNTSFSADDKSIVACILYVTSGKHVALTTNPKVWRDEQRNEFIDLHQERYPVGHRCKVKVLKIIKGMCVLCQTDKNGPYGIIFQRNLSDQKSEAELVNLLNNKTIKARVIDNLQVDGVLELSARQSILEATFFRYQDIIPGALVQAKITEVNSKGFQVLLGSGEGKSFKSGGNLRGYVSRIHFSDIILQKPEKRFNEGDVITCRVLTVDGIRHHLHLTHKPTLVHTKLPVVTGYDQLHPGDIIHAFVISAKQVGCVVKMFNNVTGLVPRRELSADDVEFPEKTFFVGQVMKCRVISCEADAQRLLLSFCLKPKQHNVKDARKEKSDTGRIKVGEIVSVKVKDSVESGLEVEITEPVTTDNKKHFNLPTTHLSDFPTLANEIHSTLKQGSVVQECLVVSIKPKPVVSRKPLLVKYLRERLMRDEGNLTFSDLEPNMTLPAFIRHIADYGVFVEIGNGLVGLCPKSAMCDRFLPDTKDHYHVGQTVVAMVTNVDQEKRRFLVSLRPSECTLDSDTSLIGNYLQEVEYINNFKQEKDLRIGQVVPITLKADNTCTIDNNLFSAFECMLVTEQKENCDETSAVVIHVNMTSQEVIVTNISRIVECRKSPDEFVGSSLHCHVLHVNDDVAVGYSTTSGHLVCLPTKVHWNENSEPEGRLFKAKQKVQVSVHEIKDGIIFGSAKLQAGVGRRVRQDSELSDISMIEFSNGMGSLEVGMEIEGRVKSIRATCALVVITSLPLVKGRPLVGRLHASEIEKDPQDNSNPLSSIHVGETVKCHVIGCRDVRTHEFLVITRRNATRGVPELSMARKEAMTSSTSDVNLTEMFPVGREVVAYVKHFEKRRHCIRMEIIPGVQANLPRLLASEQPQTAAKAESKFRHGRALHCAVVRNDGKNITLARKGALVDRETKKDIQDIRMGSITNGEVRQIVSDGLLLHTELRTQGKVSITDLSDEYVEEPLKNFEVGQIVRCTVVGDGARDHLSLSLRKSAIHDMTSESPIDPDLDDLKSLKPKSLLRGYVKSSSKAGIFVTLSRLRHGRVTFNRASKYFLSNVDKVNEIFTPGKLVHCSVVSVSPHDGRVELSMLGADTGRDDVIPESLNLPLREVKKRKSSKGEDEIKTKKRKKEKKTPVTTKTRVEDLITKSAPVEHKVKIENTDDIQPQGVPDPGFVWDDDVTPKQESRDSDADDSGIEDGSKAAIKLTKKKIKEEKELEESETRRKEEELLDQSHAPNSATEWERLMVSNPQNSMLWVRYMAFHLHATEVDKARAVAAKALKTISFREEQEKLNVWVALLNLENLYGSDVTVDETLEGAMQHNDQLKVLQHLVDIYTKSGKVEKADEVYVKMSKKFRRNKEVWTSYVRYLMEGGRHEEAQDAFKRSLKALDKKQHLEMISKFAQLEYVLGDAERGRTMFENALSAFPKRTDIWSIYIDTLVKAKRIDDARSAFSRVTALTMSSKKMKSFFKRFVDFETRYGTESAAALVRQRALDYINSEMSRVMDD</sequence>
<feature type="region of interest" description="Disordered" evidence="6">
    <location>
        <begin position="1447"/>
        <end position="1577"/>
    </location>
</feature>
<feature type="compositionally biased region" description="Basic and acidic residues" evidence="6">
    <location>
        <begin position="1521"/>
        <end position="1530"/>
    </location>
</feature>
<comment type="subcellular location">
    <subcellularLocation>
        <location evidence="1">Nucleus</location>
        <location evidence="1">Nucleolus</location>
    </subcellularLocation>
</comment>
<keyword evidence="2" id="KW-0698">rRNA processing</keyword>
<evidence type="ECO:0000256" key="2">
    <source>
        <dbReference type="ARBA" id="ARBA00022552"/>
    </source>
</evidence>
<dbReference type="GO" id="GO:0003723">
    <property type="term" value="F:RNA binding"/>
    <property type="evidence" value="ECO:0007669"/>
    <property type="project" value="TreeGrafter"/>
</dbReference>
<dbReference type="CDD" id="cd05693">
    <property type="entry name" value="S1_Rrp5_repeat_hs1_sc1"/>
    <property type="match status" value="1"/>
</dbReference>
<dbReference type="PANTHER" id="PTHR23270">
    <property type="entry name" value="PROGRAMMED CELL DEATH PROTEIN 11 PRE-RRNA PROCESSING PROTEIN RRP5"/>
    <property type="match status" value="1"/>
</dbReference>
<proteinExistence type="evidence at transcript level"/>
<dbReference type="GO" id="GO:0032040">
    <property type="term" value="C:small-subunit processome"/>
    <property type="evidence" value="ECO:0007669"/>
    <property type="project" value="TreeGrafter"/>
</dbReference>
<keyword evidence="3" id="KW-0597">Phosphoprotein</keyword>
<evidence type="ECO:0000256" key="5">
    <source>
        <dbReference type="ARBA" id="ARBA00023242"/>
    </source>
</evidence>
<dbReference type="FunFam" id="1.25.40.10:FF:000065">
    <property type="entry name" value="Programmed cell death 11"/>
    <property type="match status" value="1"/>
</dbReference>
<dbReference type="Gene3D" id="2.40.50.140">
    <property type="entry name" value="Nucleic acid-binding proteins"/>
    <property type="match status" value="8"/>
</dbReference>
<keyword evidence="5" id="KW-0539">Nucleus</keyword>
<dbReference type="InterPro" id="IPR003029">
    <property type="entry name" value="S1_domain"/>
</dbReference>
<gene>
    <name evidence="8" type="primary">Pdcd11</name>
</gene>
<evidence type="ECO:0000256" key="3">
    <source>
        <dbReference type="ARBA" id="ARBA00022553"/>
    </source>
</evidence>
<dbReference type="PROSITE" id="PS50126">
    <property type="entry name" value="S1"/>
    <property type="match status" value="8"/>
</dbReference>
<dbReference type="CDD" id="cd04461">
    <property type="entry name" value="S1_Rrp5_repeat_hs8_sc7"/>
    <property type="match status" value="1"/>
</dbReference>
<dbReference type="Pfam" id="PF23459">
    <property type="entry name" value="S1_RRP5"/>
    <property type="match status" value="1"/>
</dbReference>
<evidence type="ECO:0000313" key="8">
    <source>
        <dbReference type="EMBL" id="CAB3264721.1"/>
    </source>
</evidence>
<feature type="compositionally biased region" description="Basic and acidic residues" evidence="6">
    <location>
        <begin position="1481"/>
        <end position="1501"/>
    </location>
</feature>
<dbReference type="SMART" id="SM00386">
    <property type="entry name" value="HAT"/>
    <property type="match status" value="4"/>
</dbReference>
<feature type="domain" description="S1 motif" evidence="7">
    <location>
        <begin position="1063"/>
        <end position="1143"/>
    </location>
</feature>
<dbReference type="SUPFAM" id="SSF50249">
    <property type="entry name" value="Nucleic acid-binding proteins"/>
    <property type="match status" value="8"/>
</dbReference>
<dbReference type="InterPro" id="IPR012340">
    <property type="entry name" value="NA-bd_OB-fold"/>
</dbReference>
<feature type="domain" description="S1 motif" evidence="7">
    <location>
        <begin position="786"/>
        <end position="855"/>
    </location>
</feature>
<dbReference type="SUPFAM" id="SSF48452">
    <property type="entry name" value="TPR-like"/>
    <property type="match status" value="2"/>
</dbReference>
<dbReference type="FunFam" id="2.40.50.140:FF:000175">
    <property type="entry name" value="Programmed cell death 11"/>
    <property type="match status" value="1"/>
</dbReference>
<dbReference type="EMBL" id="LR788859">
    <property type="protein sequence ID" value="CAB3264721.1"/>
    <property type="molecule type" value="mRNA"/>
</dbReference>
<feature type="region of interest" description="Disordered" evidence="6">
    <location>
        <begin position="1"/>
        <end position="24"/>
    </location>
</feature>
<evidence type="ECO:0000256" key="4">
    <source>
        <dbReference type="ARBA" id="ARBA00022737"/>
    </source>
</evidence>